<dbReference type="Proteomes" id="UP001163603">
    <property type="component" value="Chromosome 15"/>
</dbReference>
<keyword evidence="2" id="KW-1185">Reference proteome</keyword>
<accession>A0ACC0X058</accession>
<gene>
    <name evidence="1" type="ORF">Pint_30132</name>
</gene>
<sequence>MGRSLISFSNIPLKISHIPRSFLPFNHSNQCPFLKSYDKSSSGYKKVSVLSTKPGRKLCTKAMLSETSYRKEYPKIGAKSTGLIPPNELIQVVEIIVAKTRAEALSVSFRGYSANFFELPLLVFLFYFFTIFDR</sequence>
<name>A0ACC0X058_9ROSI</name>
<reference evidence="2" key="1">
    <citation type="journal article" date="2023" name="G3 (Bethesda)">
        <title>Genome assembly and association tests identify interacting loci associated with vigor, precocity, and sex in interspecific pistachio rootstocks.</title>
        <authorList>
            <person name="Palmer W."/>
            <person name="Jacygrad E."/>
            <person name="Sagayaradj S."/>
            <person name="Cavanaugh K."/>
            <person name="Han R."/>
            <person name="Bertier L."/>
            <person name="Beede B."/>
            <person name="Kafkas S."/>
            <person name="Golino D."/>
            <person name="Preece J."/>
            <person name="Michelmore R."/>
        </authorList>
    </citation>
    <scope>NUCLEOTIDE SEQUENCE [LARGE SCALE GENOMIC DNA]</scope>
</reference>
<dbReference type="EMBL" id="CM047750">
    <property type="protein sequence ID" value="KAJ0007848.1"/>
    <property type="molecule type" value="Genomic_DNA"/>
</dbReference>
<evidence type="ECO:0000313" key="1">
    <source>
        <dbReference type="EMBL" id="KAJ0007848.1"/>
    </source>
</evidence>
<protein>
    <submittedName>
        <fullName evidence="1">Uncharacterized protein</fullName>
    </submittedName>
</protein>
<evidence type="ECO:0000313" key="2">
    <source>
        <dbReference type="Proteomes" id="UP001163603"/>
    </source>
</evidence>
<proteinExistence type="predicted"/>
<organism evidence="1 2">
    <name type="scientific">Pistacia integerrima</name>
    <dbReference type="NCBI Taxonomy" id="434235"/>
    <lineage>
        <taxon>Eukaryota</taxon>
        <taxon>Viridiplantae</taxon>
        <taxon>Streptophyta</taxon>
        <taxon>Embryophyta</taxon>
        <taxon>Tracheophyta</taxon>
        <taxon>Spermatophyta</taxon>
        <taxon>Magnoliopsida</taxon>
        <taxon>eudicotyledons</taxon>
        <taxon>Gunneridae</taxon>
        <taxon>Pentapetalae</taxon>
        <taxon>rosids</taxon>
        <taxon>malvids</taxon>
        <taxon>Sapindales</taxon>
        <taxon>Anacardiaceae</taxon>
        <taxon>Pistacia</taxon>
    </lineage>
</organism>
<comment type="caution">
    <text evidence="1">The sequence shown here is derived from an EMBL/GenBank/DDBJ whole genome shotgun (WGS) entry which is preliminary data.</text>
</comment>